<name>A0A1B7NSM7_9EURO</name>
<dbReference type="EMBL" id="LGUA01000894">
    <property type="protein sequence ID" value="OAX79798.1"/>
    <property type="molecule type" value="Genomic_DNA"/>
</dbReference>
<dbReference type="OrthoDB" id="4190489at2759"/>
<reference evidence="2 3" key="1">
    <citation type="submission" date="2015-07" db="EMBL/GenBank/DDBJ databases">
        <title>Emmonsia species relationships and genome sequence.</title>
        <authorList>
            <person name="Cuomo C.A."/>
            <person name="Schwartz I.S."/>
            <person name="Kenyon C."/>
            <person name="de Hoog G.S."/>
            <person name="Govender N.P."/>
            <person name="Botha A."/>
            <person name="Moreno L."/>
            <person name="de Vries M."/>
            <person name="Munoz J.F."/>
            <person name="Stielow J.B."/>
        </authorList>
    </citation>
    <scope>NUCLEOTIDE SEQUENCE [LARGE SCALE GENOMIC DNA]</scope>
    <source>
        <strain evidence="2 3">CBS 136260</strain>
    </source>
</reference>
<dbReference type="Proteomes" id="UP000091918">
    <property type="component" value="Unassembled WGS sequence"/>
</dbReference>
<evidence type="ECO:0000313" key="2">
    <source>
        <dbReference type="EMBL" id="OAX79798.1"/>
    </source>
</evidence>
<feature type="non-terminal residue" evidence="2">
    <location>
        <position position="315"/>
    </location>
</feature>
<dbReference type="STRING" id="1658172.A0A1B7NSM7"/>
<sequence>MAAMANEVILTTSKDWDDWYEGVQMKAMALNLRKYTDLDAEPKNPPTEPEPYEPNMEHTRPEMVQIHFYIYRQHMEAYKTYTQGVKELYHHISATIDPRLRRALTKTLDPRQILEELKGFIAPTKRQRELDLTGLFLKLSKPSKDCHRLVLKYDVDGFTSEKSNLYRFLNAVQVIHPEFSDFRHQELENALGNGHEPLIFATYQDQSTKESTKKPKRDRCVCGGPHSYIKCWVLNAEERPSKWTPRKEIEEKVKKALENEQIKRSINDVYTKEKKTLAVASLHTQNDENKHSEEVPTLATTTFSTDHATGYQYPL</sequence>
<organism evidence="2 3">
    <name type="scientific">Emergomyces africanus</name>
    <dbReference type="NCBI Taxonomy" id="1955775"/>
    <lineage>
        <taxon>Eukaryota</taxon>
        <taxon>Fungi</taxon>
        <taxon>Dikarya</taxon>
        <taxon>Ascomycota</taxon>
        <taxon>Pezizomycotina</taxon>
        <taxon>Eurotiomycetes</taxon>
        <taxon>Eurotiomycetidae</taxon>
        <taxon>Onygenales</taxon>
        <taxon>Ajellomycetaceae</taxon>
        <taxon>Emergomyces</taxon>
    </lineage>
</organism>
<evidence type="ECO:0000313" key="3">
    <source>
        <dbReference type="Proteomes" id="UP000091918"/>
    </source>
</evidence>
<proteinExistence type="predicted"/>
<protein>
    <submittedName>
        <fullName evidence="2">Uncharacterized protein</fullName>
    </submittedName>
</protein>
<gene>
    <name evidence="2" type="ORF">ACJ72_05884</name>
</gene>
<comment type="caution">
    <text evidence="2">The sequence shown here is derived from an EMBL/GenBank/DDBJ whole genome shotgun (WGS) entry which is preliminary data.</text>
</comment>
<evidence type="ECO:0000256" key="1">
    <source>
        <dbReference type="SAM" id="MobiDB-lite"/>
    </source>
</evidence>
<keyword evidence="3" id="KW-1185">Reference proteome</keyword>
<dbReference type="AlphaFoldDB" id="A0A1B7NSM7"/>
<accession>A0A1B7NSM7</accession>
<feature type="region of interest" description="Disordered" evidence="1">
    <location>
        <begin position="37"/>
        <end position="56"/>
    </location>
</feature>